<keyword evidence="3" id="KW-1185">Reference proteome</keyword>
<keyword evidence="1" id="KW-0175">Coiled coil</keyword>
<gene>
    <name evidence="2" type="ORF">BD410DRAFT_104831</name>
</gene>
<dbReference type="Proteomes" id="UP000294933">
    <property type="component" value="Unassembled WGS sequence"/>
</dbReference>
<protein>
    <submittedName>
        <fullName evidence="2">Uncharacterized protein</fullName>
    </submittedName>
</protein>
<dbReference type="STRING" id="50990.A0A4Y7PKD1"/>
<evidence type="ECO:0000313" key="3">
    <source>
        <dbReference type="Proteomes" id="UP000294933"/>
    </source>
</evidence>
<sequence length="263" mass="30289">MKDKGRDSVEKHGLDQLLKLLTRVKANGWSDAFATQADVRVDKRSNELGETSFPYSEPLLSLRQAMEESRDYLDALNRVQERLRRRLRTLRKDSMPLVLEDGIKRLPDELLVYVFEVGRSMNVPGDSSSFSSIHVSHVSLRFRRIALQTPSLWTTIHKVYGEGQIREFISRSGGLDLDIKMHELNVRISKCHSFLTAMKGTSHRWSSFCLANMKEAAWYTLEYGMNNVSQLRHLTYTCLLIYARTSSPCRNYLTYALKDMDGC</sequence>
<dbReference type="OrthoDB" id="3365698at2759"/>
<reference evidence="2 3" key="1">
    <citation type="submission" date="2018-06" db="EMBL/GenBank/DDBJ databases">
        <title>A transcriptomic atlas of mushroom development highlights an independent origin of complex multicellularity.</title>
        <authorList>
            <consortium name="DOE Joint Genome Institute"/>
            <person name="Krizsan K."/>
            <person name="Almasi E."/>
            <person name="Merenyi Z."/>
            <person name="Sahu N."/>
            <person name="Viragh M."/>
            <person name="Koszo T."/>
            <person name="Mondo S."/>
            <person name="Kiss B."/>
            <person name="Balint B."/>
            <person name="Kues U."/>
            <person name="Barry K."/>
            <person name="Hegedus J.C."/>
            <person name="Henrissat B."/>
            <person name="Johnson J."/>
            <person name="Lipzen A."/>
            <person name="Ohm R."/>
            <person name="Nagy I."/>
            <person name="Pangilinan J."/>
            <person name="Yan J."/>
            <person name="Xiong Y."/>
            <person name="Grigoriev I.V."/>
            <person name="Hibbett D.S."/>
            <person name="Nagy L.G."/>
        </authorList>
    </citation>
    <scope>NUCLEOTIDE SEQUENCE [LARGE SCALE GENOMIC DNA]</scope>
    <source>
        <strain evidence="2 3">SZMC22713</strain>
    </source>
</reference>
<evidence type="ECO:0000313" key="2">
    <source>
        <dbReference type="EMBL" id="TDL15558.1"/>
    </source>
</evidence>
<dbReference type="VEuPathDB" id="FungiDB:BD410DRAFT_104831"/>
<proteinExistence type="predicted"/>
<dbReference type="AlphaFoldDB" id="A0A4Y7PKD1"/>
<dbReference type="EMBL" id="ML170271">
    <property type="protein sequence ID" value="TDL15558.1"/>
    <property type="molecule type" value="Genomic_DNA"/>
</dbReference>
<feature type="coiled-coil region" evidence="1">
    <location>
        <begin position="62"/>
        <end position="93"/>
    </location>
</feature>
<accession>A0A4Y7PKD1</accession>
<organism evidence="2 3">
    <name type="scientific">Rickenella mellea</name>
    <dbReference type="NCBI Taxonomy" id="50990"/>
    <lineage>
        <taxon>Eukaryota</taxon>
        <taxon>Fungi</taxon>
        <taxon>Dikarya</taxon>
        <taxon>Basidiomycota</taxon>
        <taxon>Agaricomycotina</taxon>
        <taxon>Agaricomycetes</taxon>
        <taxon>Hymenochaetales</taxon>
        <taxon>Rickenellaceae</taxon>
        <taxon>Rickenella</taxon>
    </lineage>
</organism>
<name>A0A4Y7PKD1_9AGAM</name>
<evidence type="ECO:0000256" key="1">
    <source>
        <dbReference type="SAM" id="Coils"/>
    </source>
</evidence>
<dbReference type="Gene3D" id="1.20.1280.50">
    <property type="match status" value="1"/>
</dbReference>